<accession>A0ABY4KQ33</accession>
<organism evidence="1 2">
    <name type="scientific">Pseudomonas knackmussii</name>
    <dbReference type="NCBI Taxonomy" id="65741"/>
    <lineage>
        <taxon>Bacteria</taxon>
        <taxon>Pseudomonadati</taxon>
        <taxon>Pseudomonadota</taxon>
        <taxon>Gammaproteobacteria</taxon>
        <taxon>Pseudomonadales</taxon>
        <taxon>Pseudomonadaceae</taxon>
        <taxon>Pseudomonas</taxon>
    </lineage>
</organism>
<protein>
    <submittedName>
        <fullName evidence="1">Uncharacterized protein</fullName>
    </submittedName>
</protein>
<gene>
    <name evidence="1" type="ORF">M0M42_20230</name>
</gene>
<proteinExistence type="predicted"/>
<evidence type="ECO:0000313" key="2">
    <source>
        <dbReference type="Proteomes" id="UP000831189"/>
    </source>
</evidence>
<reference evidence="1 2" key="1">
    <citation type="submission" date="2022-04" db="EMBL/GenBank/DDBJ databases">
        <title>Pseudomonas knackmussii B09-2.</title>
        <authorList>
            <person name="Deng Y."/>
        </authorList>
    </citation>
    <scope>NUCLEOTIDE SEQUENCE [LARGE SCALE GENOMIC DNA]</scope>
    <source>
        <strain evidence="1 2">B09-2</strain>
    </source>
</reference>
<dbReference type="Proteomes" id="UP000831189">
    <property type="component" value="Chromosome"/>
</dbReference>
<evidence type="ECO:0000313" key="1">
    <source>
        <dbReference type="EMBL" id="UPQ82679.1"/>
    </source>
</evidence>
<name>A0ABY4KQ33_9PSED</name>
<sequence length="120" mass="13575">MELLQAANSLFRLLPNLQLTQFELSTADDLMKAIKQSHGDWVADLLALNSDWLDGASEQAHTLIHSYKSPDELQAWFSDHAPRPDGAAIYKLHLRVIPHSSRFMRVAFLSSSYSHRFAPT</sequence>
<dbReference type="EMBL" id="CP096208">
    <property type="protein sequence ID" value="UPQ82679.1"/>
    <property type="molecule type" value="Genomic_DNA"/>
</dbReference>
<keyword evidence="2" id="KW-1185">Reference proteome</keyword>